<sequence length="124" mass="14000">MSWEEDSSNAPGIVGFDMLRSYPSSKHNKGVSDAVVFAIPDDDGTEIQLYYYKPAENEGFRFFGTIKNGITRRRLVDNVQKSGTLRTFLGFETVGTDMYILAKDYRDDSLDTVVHVKFLGIDDD</sequence>
<protein>
    <submittedName>
        <fullName evidence="1">Uncharacterized protein</fullName>
    </submittedName>
</protein>
<dbReference type="AlphaFoldDB" id="A0A4S8KNB2"/>
<gene>
    <name evidence="1" type="ORF">K435DRAFT_112713</name>
</gene>
<accession>A0A4S8KNB2</accession>
<reference evidence="1 2" key="1">
    <citation type="journal article" date="2019" name="Nat. Ecol. Evol.">
        <title>Megaphylogeny resolves global patterns of mushroom evolution.</title>
        <authorList>
            <person name="Varga T."/>
            <person name="Krizsan K."/>
            <person name="Foldi C."/>
            <person name="Dima B."/>
            <person name="Sanchez-Garcia M."/>
            <person name="Sanchez-Ramirez S."/>
            <person name="Szollosi G.J."/>
            <person name="Szarkandi J.G."/>
            <person name="Papp V."/>
            <person name="Albert L."/>
            <person name="Andreopoulos W."/>
            <person name="Angelini C."/>
            <person name="Antonin V."/>
            <person name="Barry K.W."/>
            <person name="Bougher N.L."/>
            <person name="Buchanan P."/>
            <person name="Buyck B."/>
            <person name="Bense V."/>
            <person name="Catcheside P."/>
            <person name="Chovatia M."/>
            <person name="Cooper J."/>
            <person name="Damon W."/>
            <person name="Desjardin D."/>
            <person name="Finy P."/>
            <person name="Geml J."/>
            <person name="Haridas S."/>
            <person name="Hughes K."/>
            <person name="Justo A."/>
            <person name="Karasinski D."/>
            <person name="Kautmanova I."/>
            <person name="Kiss B."/>
            <person name="Kocsube S."/>
            <person name="Kotiranta H."/>
            <person name="LaButti K.M."/>
            <person name="Lechner B.E."/>
            <person name="Liimatainen K."/>
            <person name="Lipzen A."/>
            <person name="Lukacs Z."/>
            <person name="Mihaltcheva S."/>
            <person name="Morgado L.N."/>
            <person name="Niskanen T."/>
            <person name="Noordeloos M.E."/>
            <person name="Ohm R.A."/>
            <person name="Ortiz-Santana B."/>
            <person name="Ovrebo C."/>
            <person name="Racz N."/>
            <person name="Riley R."/>
            <person name="Savchenko A."/>
            <person name="Shiryaev A."/>
            <person name="Soop K."/>
            <person name="Spirin V."/>
            <person name="Szebenyi C."/>
            <person name="Tomsovsky M."/>
            <person name="Tulloss R.E."/>
            <person name="Uehling J."/>
            <person name="Grigoriev I.V."/>
            <person name="Vagvolgyi C."/>
            <person name="Papp T."/>
            <person name="Martin F.M."/>
            <person name="Miettinen O."/>
            <person name="Hibbett D.S."/>
            <person name="Nagy L.G."/>
        </authorList>
    </citation>
    <scope>NUCLEOTIDE SEQUENCE [LARGE SCALE GENOMIC DNA]</scope>
    <source>
        <strain evidence="1 2">CBS 962.96</strain>
    </source>
</reference>
<dbReference type="OrthoDB" id="3228507at2759"/>
<organism evidence="1 2">
    <name type="scientific">Dendrothele bispora (strain CBS 962.96)</name>
    <dbReference type="NCBI Taxonomy" id="1314807"/>
    <lineage>
        <taxon>Eukaryota</taxon>
        <taxon>Fungi</taxon>
        <taxon>Dikarya</taxon>
        <taxon>Basidiomycota</taxon>
        <taxon>Agaricomycotina</taxon>
        <taxon>Agaricomycetes</taxon>
        <taxon>Agaricomycetidae</taxon>
        <taxon>Agaricales</taxon>
        <taxon>Agaricales incertae sedis</taxon>
        <taxon>Dendrothele</taxon>
    </lineage>
</organism>
<dbReference type="EMBL" id="ML180588">
    <property type="protein sequence ID" value="THU77033.1"/>
    <property type="molecule type" value="Genomic_DNA"/>
</dbReference>
<evidence type="ECO:0000313" key="2">
    <source>
        <dbReference type="Proteomes" id="UP000297245"/>
    </source>
</evidence>
<name>A0A4S8KNB2_DENBC</name>
<keyword evidence="2" id="KW-1185">Reference proteome</keyword>
<proteinExistence type="predicted"/>
<dbReference type="Proteomes" id="UP000297245">
    <property type="component" value="Unassembled WGS sequence"/>
</dbReference>
<evidence type="ECO:0000313" key="1">
    <source>
        <dbReference type="EMBL" id="THU77033.1"/>
    </source>
</evidence>